<accession>A0A1J3G0K5</accession>
<keyword evidence="2" id="KW-0677">Repeat</keyword>
<comment type="similarity">
    <text evidence="1">Belongs to the PPR family. P subfamily.</text>
</comment>
<feature type="repeat" description="PPR" evidence="3">
    <location>
        <begin position="952"/>
        <end position="986"/>
    </location>
</feature>
<feature type="repeat" description="PPR" evidence="3">
    <location>
        <begin position="1091"/>
        <end position="1126"/>
    </location>
</feature>
<protein>
    <submittedName>
        <fullName evidence="4">Pentatricopeptide repeat-containing protein</fullName>
    </submittedName>
</protein>
<dbReference type="InterPro" id="IPR002885">
    <property type="entry name" value="PPR_rpt"/>
</dbReference>
<dbReference type="Pfam" id="PF13041">
    <property type="entry name" value="PPR_2"/>
    <property type="match status" value="4"/>
</dbReference>
<dbReference type="EMBL" id="GEVK01003562">
    <property type="protein sequence ID" value="JAU49270.1"/>
    <property type="molecule type" value="Transcribed_RNA"/>
</dbReference>
<evidence type="ECO:0000313" key="4">
    <source>
        <dbReference type="EMBL" id="JAU49270.1"/>
    </source>
</evidence>
<feature type="repeat" description="PPR" evidence="3">
    <location>
        <begin position="366"/>
        <end position="400"/>
    </location>
</feature>
<proteinExistence type="inferred from homology"/>
<dbReference type="Pfam" id="PF01535">
    <property type="entry name" value="PPR"/>
    <property type="match status" value="6"/>
</dbReference>
<name>A0A1J3G0K5_NOCCA</name>
<dbReference type="PANTHER" id="PTHR47939:SF6">
    <property type="entry name" value="OS03G0168400 PROTEIN"/>
    <property type="match status" value="1"/>
</dbReference>
<gene>
    <name evidence="4" type="ORF">LC_TR8747_c0_g1_i1_g.30221</name>
    <name evidence="5" type="ORF">LE_TR7696_c0_g1_i1_g.26784</name>
</gene>
<dbReference type="NCBIfam" id="TIGR00756">
    <property type="entry name" value="PPR"/>
    <property type="match status" value="5"/>
</dbReference>
<feature type="repeat" description="PPR" evidence="3">
    <location>
        <begin position="1127"/>
        <end position="1161"/>
    </location>
</feature>
<dbReference type="Gene3D" id="1.25.40.10">
    <property type="entry name" value="Tetratricopeptide repeat domain"/>
    <property type="match status" value="8"/>
</dbReference>
<dbReference type="EMBL" id="GEVL01022220">
    <property type="protein sequence ID" value="JAU55121.1"/>
    <property type="molecule type" value="Transcribed_RNA"/>
</dbReference>
<feature type="repeat" description="PPR" evidence="3">
    <location>
        <begin position="811"/>
        <end position="845"/>
    </location>
</feature>
<organism evidence="4">
    <name type="scientific">Noccaea caerulescens</name>
    <name type="common">Alpine penny-cress</name>
    <name type="synonym">Thlaspi caerulescens</name>
    <dbReference type="NCBI Taxonomy" id="107243"/>
    <lineage>
        <taxon>Eukaryota</taxon>
        <taxon>Viridiplantae</taxon>
        <taxon>Streptophyta</taxon>
        <taxon>Embryophyta</taxon>
        <taxon>Tracheophyta</taxon>
        <taxon>Spermatophyta</taxon>
        <taxon>Magnoliopsida</taxon>
        <taxon>eudicotyledons</taxon>
        <taxon>Gunneridae</taxon>
        <taxon>Pentapetalae</taxon>
        <taxon>rosids</taxon>
        <taxon>malvids</taxon>
        <taxon>Brassicales</taxon>
        <taxon>Brassicaceae</taxon>
        <taxon>Coluteocarpeae</taxon>
        <taxon>Noccaea</taxon>
    </lineage>
</organism>
<reference evidence="4" key="1">
    <citation type="submission" date="2016-07" db="EMBL/GenBank/DDBJ databases">
        <title>De novo transcriptome assembly of four accessions of the metal hyperaccumulator plant Noccaea caerulescens.</title>
        <authorList>
            <person name="Blande D."/>
            <person name="Halimaa P."/>
            <person name="Tervahauta A.I."/>
            <person name="Aarts M.G."/>
            <person name="Karenlampi S.O."/>
        </authorList>
    </citation>
    <scope>NUCLEOTIDE SEQUENCE</scope>
</reference>
<sequence length="1237" mass="139779">MLNLLSISNSARLRFLNKVSSLSFRYSFAFYSTPSSASSFGNESATSSNYESSSFALPSVGKLDRISMFLCGAAKESRDVTGSSLKDLLLDLFDVIPNITRRFRRFPGLNPENVLELLLGFESERQRGGIEGRKVRALWEVFRWASGQYKGFKHLPQAREIMASLLIREAMVKEVELLLMEMEHNGDRFDNEGIFCDLIEKYVVDFDSRKAVMLFDWMRRKGFIPSSSCYQILIDHLVRVHRTESAYRICLDWVETTAESNHMNIDGIGKVIELLCLDQRVQEARVLARKLVALGCNLNSSIYSKITLGYSEKQDFEDLLSFVGEVRYEPDVLVGNRIVHSLCRRFGSERAYVYMEELEHLGFKPDEVTFGILIGWCCYEGDIKRAFLYLSEITSKGLKADVYSYNAILSGLFRKGLWQHTRCVLDEMKENGTLLSLSTFKIMVTGYCKARRFEEAKAIVKEMVGYGLIEASKVEDPLSEAFSLVGFDPLAVRLKRDNDSGCSKAEFFDDLGNGLYLDTDLDAYEQRVNMVLDRSVLPEFNSLMVRACNDGDLQTALGLLDEMARWGQKLSRRGFAVLMKSLCASRSHVRVSVSLFGKWPKLANQLDGETLNFLVQEYCKKGFSRQSKLIFHRMVQMNHPVENATYTSLIGCFCKKETLNDVLNVWDAAQNVNWLPDLNSCGALWEGLVQKSLVEEAVKLFERVFISYPLSQSEAFRIFVGKLTILGFSRIAQSVAKRLEGEGHIVEEEVYNHLIKGLCKDKNDSAAFAILDEMLDKNQTPSLGSCLVLIPRLCGANRAERAFTLAEQSDSSSVYNALIEGLCLAGMMVDAENQLRLMLSNGFLLDKDTYNLLFQGYCKGHNLRKLEKVLGILVRKNVSCSVASYREYVRKMCFERQFLSAISLKEILLLGESNHGGAIIYNLLIFYLFQAKNRSEVNKVLLEMQGRGLLPDETTFNFLIHGYALCGDYSSSLQYFSAMISEGMKPNNRSLRVVISSLCDNGDVKKALGFCEVMESKGWNFGSSVVQTKIVESLISKGEISKAGDFLTRVTCNVTMAPNYDNLIKKLSDCGNLDIAIHLLNTMLRKRKIPDASSYDSVINGLLRCDNQLDKAMDFHTEMVELGLSPSISTWSGLVHKYCEACQVVESERLIKSMVALGETPSQEMFKTVIDRFRVENNTVKASEMMEMMQKCGHEIDFETHWSLISNMSSRKEKKKTTVGEGFLSRLLSGNGFAWKR</sequence>
<feature type="repeat" description="PPR" evidence="3">
    <location>
        <begin position="747"/>
        <end position="781"/>
    </location>
</feature>
<evidence type="ECO:0000256" key="3">
    <source>
        <dbReference type="PROSITE-ProRule" id="PRU00708"/>
    </source>
</evidence>
<dbReference type="InterPro" id="IPR011990">
    <property type="entry name" value="TPR-like_helical_dom_sf"/>
</dbReference>
<feature type="repeat" description="PPR" evidence="3">
    <location>
        <begin position="846"/>
        <end position="880"/>
    </location>
</feature>
<evidence type="ECO:0000313" key="5">
    <source>
        <dbReference type="EMBL" id="JAU55121.1"/>
    </source>
</evidence>
<dbReference type="PROSITE" id="PS51375">
    <property type="entry name" value="PPR"/>
    <property type="match status" value="9"/>
</dbReference>
<dbReference type="AlphaFoldDB" id="A0A1J3G0K5"/>
<dbReference type="InterPro" id="IPR050667">
    <property type="entry name" value="PPR-containing_protein"/>
</dbReference>
<evidence type="ECO:0000256" key="1">
    <source>
        <dbReference type="ARBA" id="ARBA00007626"/>
    </source>
</evidence>
<evidence type="ECO:0000256" key="2">
    <source>
        <dbReference type="ARBA" id="ARBA00022737"/>
    </source>
</evidence>
<dbReference type="PANTHER" id="PTHR47939">
    <property type="entry name" value="MEMBRANE-ASSOCIATED SALT-INDUCIBLE PROTEIN-LIKE"/>
    <property type="match status" value="1"/>
</dbReference>
<feature type="repeat" description="PPR" evidence="3">
    <location>
        <begin position="436"/>
        <end position="470"/>
    </location>
</feature>
<feature type="repeat" description="PPR" evidence="3">
    <location>
        <begin position="401"/>
        <end position="435"/>
    </location>
</feature>